<evidence type="ECO:0000313" key="1">
    <source>
        <dbReference type="EMBL" id="GHP01685.1"/>
    </source>
</evidence>
<name>A0A830H3M5_9CHLO</name>
<evidence type="ECO:0000313" key="2">
    <source>
        <dbReference type="Proteomes" id="UP000660262"/>
    </source>
</evidence>
<dbReference type="AlphaFoldDB" id="A0A830H3M5"/>
<gene>
    <name evidence="1" type="ORF">PPROV_000044200</name>
</gene>
<dbReference type="Proteomes" id="UP000660262">
    <property type="component" value="Unassembled WGS sequence"/>
</dbReference>
<sequence>MKGKKHDSTVSAATHFFELPGERFTENTNFGDALGRMLGTALTTVSLQPPAGRVYTARSLRSGGASAAEMVPLPRSKIEFLGGWAVDSKRLSQHYISRATPPTFAGRFFFDWLILPLADNMALDFPS</sequence>
<reference evidence="1" key="1">
    <citation type="submission" date="2020-10" db="EMBL/GenBank/DDBJ databases">
        <title>Unveiling of a novel bifunctional photoreceptor, Dualchrome1, isolated from a cosmopolitan green alga.</title>
        <authorList>
            <person name="Suzuki S."/>
            <person name="Kawachi M."/>
        </authorList>
    </citation>
    <scope>NUCLEOTIDE SEQUENCE</scope>
    <source>
        <strain evidence="1">NIES 2893</strain>
    </source>
</reference>
<comment type="caution">
    <text evidence="1">The sequence shown here is derived from an EMBL/GenBank/DDBJ whole genome shotgun (WGS) entry which is preliminary data.</text>
</comment>
<protein>
    <submittedName>
        <fullName evidence="1">Uncharacterized protein</fullName>
    </submittedName>
</protein>
<dbReference type="EMBL" id="BNJQ01000001">
    <property type="protein sequence ID" value="GHP01685.1"/>
    <property type="molecule type" value="Genomic_DNA"/>
</dbReference>
<proteinExistence type="predicted"/>
<accession>A0A830H3M5</accession>
<keyword evidence="2" id="KW-1185">Reference proteome</keyword>
<organism evidence="1 2">
    <name type="scientific">Pycnococcus provasolii</name>
    <dbReference type="NCBI Taxonomy" id="41880"/>
    <lineage>
        <taxon>Eukaryota</taxon>
        <taxon>Viridiplantae</taxon>
        <taxon>Chlorophyta</taxon>
        <taxon>Pseudoscourfieldiophyceae</taxon>
        <taxon>Pseudoscourfieldiales</taxon>
        <taxon>Pycnococcaceae</taxon>
        <taxon>Pycnococcus</taxon>
    </lineage>
</organism>